<accession>A0A6A5XGE2</accession>
<dbReference type="OrthoDB" id="3872446at2759"/>
<dbReference type="AlphaFoldDB" id="A0A6A5XGE2"/>
<evidence type="ECO:0000313" key="2">
    <source>
        <dbReference type="EMBL" id="KAF2011929.1"/>
    </source>
</evidence>
<dbReference type="RefSeq" id="XP_033380268.1">
    <property type="nucleotide sequence ID" value="XM_033526110.1"/>
</dbReference>
<feature type="region of interest" description="Disordered" evidence="1">
    <location>
        <begin position="1"/>
        <end position="114"/>
    </location>
</feature>
<feature type="compositionally biased region" description="Low complexity" evidence="1">
    <location>
        <begin position="23"/>
        <end position="37"/>
    </location>
</feature>
<dbReference type="EMBL" id="ML978073">
    <property type="protein sequence ID" value="KAF2011929.1"/>
    <property type="molecule type" value="Genomic_DNA"/>
</dbReference>
<evidence type="ECO:0000313" key="3">
    <source>
        <dbReference type="Proteomes" id="UP000799778"/>
    </source>
</evidence>
<dbReference type="Proteomes" id="UP000799778">
    <property type="component" value="Unassembled WGS sequence"/>
</dbReference>
<gene>
    <name evidence="2" type="ORF">BU24DRAFT_412477</name>
</gene>
<sequence>MTEPEELDEDLFADLYEGDDTPAKPAQPAQPAPAAKPQEPEPVQPEPVNAPTQQPVAQEVNVADSRGWEQPNAAGNHGDANMGNGAWNGNGAGNGNQSFDQAAGDQDDNYGPINVKEDGIVHVGVKIAVTRRKTWIGSAVAHYQRYGWPASSGAGSSRHSGFIP</sequence>
<proteinExistence type="predicted"/>
<organism evidence="2 3">
    <name type="scientific">Aaosphaeria arxii CBS 175.79</name>
    <dbReference type="NCBI Taxonomy" id="1450172"/>
    <lineage>
        <taxon>Eukaryota</taxon>
        <taxon>Fungi</taxon>
        <taxon>Dikarya</taxon>
        <taxon>Ascomycota</taxon>
        <taxon>Pezizomycotina</taxon>
        <taxon>Dothideomycetes</taxon>
        <taxon>Pleosporomycetidae</taxon>
        <taxon>Pleosporales</taxon>
        <taxon>Pleosporales incertae sedis</taxon>
        <taxon>Aaosphaeria</taxon>
    </lineage>
</organism>
<name>A0A6A5XGE2_9PLEO</name>
<protein>
    <submittedName>
        <fullName evidence="2">Uncharacterized protein</fullName>
    </submittedName>
</protein>
<feature type="compositionally biased region" description="Acidic residues" evidence="1">
    <location>
        <begin position="1"/>
        <end position="20"/>
    </location>
</feature>
<dbReference type="GeneID" id="54283507"/>
<keyword evidence="3" id="KW-1185">Reference proteome</keyword>
<reference evidence="2" key="1">
    <citation type="journal article" date="2020" name="Stud. Mycol.">
        <title>101 Dothideomycetes genomes: a test case for predicting lifestyles and emergence of pathogens.</title>
        <authorList>
            <person name="Haridas S."/>
            <person name="Albert R."/>
            <person name="Binder M."/>
            <person name="Bloem J."/>
            <person name="Labutti K."/>
            <person name="Salamov A."/>
            <person name="Andreopoulos B."/>
            <person name="Baker S."/>
            <person name="Barry K."/>
            <person name="Bills G."/>
            <person name="Bluhm B."/>
            <person name="Cannon C."/>
            <person name="Castanera R."/>
            <person name="Culley D."/>
            <person name="Daum C."/>
            <person name="Ezra D."/>
            <person name="Gonzalez J."/>
            <person name="Henrissat B."/>
            <person name="Kuo A."/>
            <person name="Liang C."/>
            <person name="Lipzen A."/>
            <person name="Lutzoni F."/>
            <person name="Magnuson J."/>
            <person name="Mondo S."/>
            <person name="Nolan M."/>
            <person name="Ohm R."/>
            <person name="Pangilinan J."/>
            <person name="Park H.-J."/>
            <person name="Ramirez L."/>
            <person name="Alfaro M."/>
            <person name="Sun H."/>
            <person name="Tritt A."/>
            <person name="Yoshinaga Y."/>
            <person name="Zwiers L.-H."/>
            <person name="Turgeon B."/>
            <person name="Goodwin S."/>
            <person name="Spatafora J."/>
            <person name="Crous P."/>
            <person name="Grigoriev I."/>
        </authorList>
    </citation>
    <scope>NUCLEOTIDE SEQUENCE</scope>
    <source>
        <strain evidence="2">CBS 175.79</strain>
    </source>
</reference>
<evidence type="ECO:0000256" key="1">
    <source>
        <dbReference type="SAM" id="MobiDB-lite"/>
    </source>
</evidence>